<evidence type="ECO:0000313" key="7">
    <source>
        <dbReference type="Proteomes" id="UP000264779"/>
    </source>
</evidence>
<dbReference type="GO" id="GO:0043590">
    <property type="term" value="C:bacterial nucleoid"/>
    <property type="evidence" value="ECO:0007669"/>
    <property type="project" value="TreeGrafter"/>
</dbReference>
<comment type="subcellular location">
    <subcellularLocation>
        <location evidence="1">Cytoplasm</location>
        <location evidence="1">Nucleoid</location>
    </subcellularLocation>
</comment>
<name>A0A349TSW0_9ALTE</name>
<dbReference type="PANTHER" id="PTHR38103">
    <property type="entry name" value="RECOMBINATION-ASSOCIATED PROTEIN RDGC"/>
    <property type="match status" value="1"/>
</dbReference>
<dbReference type="GO" id="GO:0000018">
    <property type="term" value="P:regulation of DNA recombination"/>
    <property type="evidence" value="ECO:0007669"/>
    <property type="project" value="TreeGrafter"/>
</dbReference>
<keyword evidence="4" id="KW-0963">Cytoplasm</keyword>
<gene>
    <name evidence="6" type="ORF">DEB45_12965</name>
</gene>
<comment type="caution">
    <text evidence="6">The sequence shown here is derived from an EMBL/GenBank/DDBJ whole genome shotgun (WGS) entry which is preliminary data.</text>
</comment>
<evidence type="ECO:0000256" key="3">
    <source>
        <dbReference type="ARBA" id="ARBA00022296"/>
    </source>
</evidence>
<evidence type="ECO:0000256" key="1">
    <source>
        <dbReference type="ARBA" id="ARBA00004453"/>
    </source>
</evidence>
<keyword evidence="5" id="KW-0233">DNA recombination</keyword>
<proteinExistence type="inferred from homology"/>
<comment type="similarity">
    <text evidence="2">Belongs to the RdgC family.</text>
</comment>
<organism evidence="6 7">
    <name type="scientific">Alteromonas australica</name>
    <dbReference type="NCBI Taxonomy" id="589873"/>
    <lineage>
        <taxon>Bacteria</taxon>
        <taxon>Pseudomonadati</taxon>
        <taxon>Pseudomonadota</taxon>
        <taxon>Gammaproteobacteria</taxon>
        <taxon>Alteromonadales</taxon>
        <taxon>Alteromonadaceae</taxon>
        <taxon>Alteromonas/Salinimonas group</taxon>
        <taxon>Alteromonas</taxon>
    </lineage>
</organism>
<dbReference type="GO" id="GO:0006310">
    <property type="term" value="P:DNA recombination"/>
    <property type="evidence" value="ECO:0007669"/>
    <property type="project" value="UniProtKB-KW"/>
</dbReference>
<sequence>MLFKNAKIYTLTQPLTLNSEMLEKAFGEHEFRHCGAHDLATMGFARCIGGLFAHAAQGMFTIRIQKEEKILPSSVINDELEEAVERIEMETGAPVGKKAKADLKQEIVTKLLPQAFTKRTNTYGTIIPESNLVIVHAGSDSQAEAWLAMVRKALGSLPVMPFARRSIQAELTHWVTDTTPDTISLLEEAELKATDDTGGIVRVKNQELDSAEVSAHLDAGKLVQKVAFEYDEAFNAVLCEDGSVKRIKLADRVLEENEDIPKDQVEVRFDADVYLYVSTLLGFIKLIDAEFNLTELYSSEAA</sequence>
<dbReference type="NCBIfam" id="NF001464">
    <property type="entry name" value="PRK00321.1-5"/>
    <property type="match status" value="1"/>
</dbReference>
<dbReference type="Pfam" id="PF04381">
    <property type="entry name" value="RdgC"/>
    <property type="match status" value="1"/>
</dbReference>
<evidence type="ECO:0000256" key="2">
    <source>
        <dbReference type="ARBA" id="ARBA00008657"/>
    </source>
</evidence>
<dbReference type="AlphaFoldDB" id="A0A349TSW0"/>
<evidence type="ECO:0000256" key="4">
    <source>
        <dbReference type="ARBA" id="ARBA00022490"/>
    </source>
</evidence>
<dbReference type="PANTHER" id="PTHR38103:SF1">
    <property type="entry name" value="RECOMBINATION-ASSOCIATED PROTEIN RDGC"/>
    <property type="match status" value="1"/>
</dbReference>
<protein>
    <recommendedName>
        <fullName evidence="3">Recombination-associated protein RdgC</fullName>
    </recommendedName>
</protein>
<accession>A0A349TSW0</accession>
<dbReference type="EMBL" id="DONK01000198">
    <property type="protein sequence ID" value="HBU52161.1"/>
    <property type="molecule type" value="Genomic_DNA"/>
</dbReference>
<dbReference type="InterPro" id="IPR007476">
    <property type="entry name" value="RdgC"/>
</dbReference>
<dbReference type="GO" id="GO:0003690">
    <property type="term" value="F:double-stranded DNA binding"/>
    <property type="evidence" value="ECO:0007669"/>
    <property type="project" value="TreeGrafter"/>
</dbReference>
<evidence type="ECO:0000256" key="5">
    <source>
        <dbReference type="ARBA" id="ARBA00023172"/>
    </source>
</evidence>
<dbReference type="RefSeq" id="WP_272965254.1">
    <property type="nucleotide sequence ID" value="NZ_CALBIY010000020.1"/>
</dbReference>
<evidence type="ECO:0000313" key="6">
    <source>
        <dbReference type="EMBL" id="HBU52161.1"/>
    </source>
</evidence>
<dbReference type="Proteomes" id="UP000264779">
    <property type="component" value="Unassembled WGS sequence"/>
</dbReference>
<reference evidence="6 7" key="1">
    <citation type="journal article" date="2018" name="Nat. Biotechnol.">
        <title>A standardized bacterial taxonomy based on genome phylogeny substantially revises the tree of life.</title>
        <authorList>
            <person name="Parks D.H."/>
            <person name="Chuvochina M."/>
            <person name="Waite D.W."/>
            <person name="Rinke C."/>
            <person name="Skarshewski A."/>
            <person name="Chaumeil P.A."/>
            <person name="Hugenholtz P."/>
        </authorList>
    </citation>
    <scope>NUCLEOTIDE SEQUENCE [LARGE SCALE GENOMIC DNA]</scope>
    <source>
        <strain evidence="6">UBA11621</strain>
    </source>
</reference>